<dbReference type="AlphaFoldDB" id="A0A453HM30"/>
<reference evidence="3" key="1">
    <citation type="journal article" date="2014" name="Science">
        <title>Ancient hybridizations among the ancestral genomes of bread wheat.</title>
        <authorList>
            <consortium name="International Wheat Genome Sequencing Consortium,"/>
            <person name="Marcussen T."/>
            <person name="Sandve S.R."/>
            <person name="Heier L."/>
            <person name="Spannagl M."/>
            <person name="Pfeifer M."/>
            <person name="Jakobsen K.S."/>
            <person name="Wulff B.B."/>
            <person name="Steuernagel B."/>
            <person name="Mayer K.F."/>
            <person name="Olsen O.A."/>
        </authorList>
    </citation>
    <scope>NUCLEOTIDE SEQUENCE [LARGE SCALE GENOMIC DNA]</scope>
    <source>
        <strain evidence="3">cv. AL8/78</strain>
    </source>
</reference>
<sequence>RRRPSAHAGELVREKGKGKRKRSSRFLYPIADSHAPGSLPPTLRGEPAAFLPSLPPHCDAAAALCWYLNPAFGGLQ</sequence>
<accession>A0A453HM30</accession>
<reference evidence="3" key="2">
    <citation type="journal article" date="2017" name="Nat. Plants">
        <title>The Aegilops tauschii genome reveals multiple impacts of transposons.</title>
        <authorList>
            <person name="Zhao G."/>
            <person name="Zou C."/>
            <person name="Li K."/>
            <person name="Wang K."/>
            <person name="Li T."/>
            <person name="Gao L."/>
            <person name="Zhang X."/>
            <person name="Wang H."/>
            <person name="Yang Z."/>
            <person name="Liu X."/>
            <person name="Jiang W."/>
            <person name="Mao L."/>
            <person name="Kong X."/>
            <person name="Jiao Y."/>
            <person name="Jia J."/>
        </authorList>
    </citation>
    <scope>NUCLEOTIDE SEQUENCE [LARGE SCALE GENOMIC DNA]</scope>
    <source>
        <strain evidence="3">cv. AL8/78</strain>
    </source>
</reference>
<proteinExistence type="predicted"/>
<reference evidence="2" key="4">
    <citation type="submission" date="2019-03" db="UniProtKB">
        <authorList>
            <consortium name="EnsemblPlants"/>
        </authorList>
    </citation>
    <scope>IDENTIFICATION</scope>
</reference>
<feature type="region of interest" description="Disordered" evidence="1">
    <location>
        <begin position="1"/>
        <end position="24"/>
    </location>
</feature>
<reference evidence="2" key="3">
    <citation type="journal article" date="2017" name="Nature">
        <title>Genome sequence of the progenitor of the wheat D genome Aegilops tauschii.</title>
        <authorList>
            <person name="Luo M.C."/>
            <person name="Gu Y.Q."/>
            <person name="Puiu D."/>
            <person name="Wang H."/>
            <person name="Twardziok S.O."/>
            <person name="Deal K.R."/>
            <person name="Huo N."/>
            <person name="Zhu T."/>
            <person name="Wang L."/>
            <person name="Wang Y."/>
            <person name="McGuire P.E."/>
            <person name="Liu S."/>
            <person name="Long H."/>
            <person name="Ramasamy R.K."/>
            <person name="Rodriguez J.C."/>
            <person name="Van S.L."/>
            <person name="Yuan L."/>
            <person name="Wang Z."/>
            <person name="Xia Z."/>
            <person name="Xiao L."/>
            <person name="Anderson O.D."/>
            <person name="Ouyang S."/>
            <person name="Liang Y."/>
            <person name="Zimin A.V."/>
            <person name="Pertea G."/>
            <person name="Qi P."/>
            <person name="Bennetzen J.L."/>
            <person name="Dai X."/>
            <person name="Dawson M.W."/>
            <person name="Muller H.G."/>
            <person name="Kugler K."/>
            <person name="Rivarola-Duarte L."/>
            <person name="Spannagl M."/>
            <person name="Mayer K.F.X."/>
            <person name="Lu F.H."/>
            <person name="Bevan M.W."/>
            <person name="Leroy P."/>
            <person name="Li P."/>
            <person name="You F.M."/>
            <person name="Sun Q."/>
            <person name="Liu Z."/>
            <person name="Lyons E."/>
            <person name="Wicker T."/>
            <person name="Salzberg S.L."/>
            <person name="Devos K.M."/>
            <person name="Dvorak J."/>
        </authorList>
    </citation>
    <scope>NUCLEOTIDE SEQUENCE [LARGE SCALE GENOMIC DNA]</scope>
    <source>
        <strain evidence="2">cv. AL8/78</strain>
    </source>
</reference>
<evidence type="ECO:0000313" key="2">
    <source>
        <dbReference type="EnsemblPlants" id="AET4Gv20233800.2"/>
    </source>
</evidence>
<evidence type="ECO:0000313" key="3">
    <source>
        <dbReference type="Proteomes" id="UP000015105"/>
    </source>
</evidence>
<evidence type="ECO:0000256" key="1">
    <source>
        <dbReference type="SAM" id="MobiDB-lite"/>
    </source>
</evidence>
<reference evidence="2" key="5">
    <citation type="journal article" date="2021" name="G3 (Bethesda)">
        <title>Aegilops tauschii genome assembly Aet v5.0 features greater sequence contiguity and improved annotation.</title>
        <authorList>
            <person name="Wang L."/>
            <person name="Zhu T."/>
            <person name="Rodriguez J.C."/>
            <person name="Deal K.R."/>
            <person name="Dubcovsky J."/>
            <person name="McGuire P.E."/>
            <person name="Lux T."/>
            <person name="Spannagl M."/>
            <person name="Mayer K.F.X."/>
            <person name="Baldrich P."/>
            <person name="Meyers B.C."/>
            <person name="Huo N."/>
            <person name="Gu Y.Q."/>
            <person name="Zhou H."/>
            <person name="Devos K.M."/>
            <person name="Bennetzen J.L."/>
            <person name="Unver T."/>
            <person name="Budak H."/>
            <person name="Gulick P.J."/>
            <person name="Galiba G."/>
            <person name="Kalapos B."/>
            <person name="Nelson D.R."/>
            <person name="Li P."/>
            <person name="You F.M."/>
            <person name="Luo M.C."/>
            <person name="Dvorak J."/>
        </authorList>
    </citation>
    <scope>NUCLEOTIDE SEQUENCE [LARGE SCALE GENOMIC DNA]</scope>
    <source>
        <strain evidence="2">cv. AL8/78</strain>
    </source>
</reference>
<dbReference type="Gramene" id="AET4Gv20233800.2">
    <property type="protein sequence ID" value="AET4Gv20233800.2"/>
    <property type="gene ID" value="AET4Gv20233800"/>
</dbReference>
<dbReference type="EnsemblPlants" id="AET4Gv20233800.2">
    <property type="protein sequence ID" value="AET4Gv20233800.2"/>
    <property type="gene ID" value="AET4Gv20233800"/>
</dbReference>
<organism evidence="2 3">
    <name type="scientific">Aegilops tauschii subsp. strangulata</name>
    <name type="common">Goatgrass</name>
    <dbReference type="NCBI Taxonomy" id="200361"/>
    <lineage>
        <taxon>Eukaryota</taxon>
        <taxon>Viridiplantae</taxon>
        <taxon>Streptophyta</taxon>
        <taxon>Embryophyta</taxon>
        <taxon>Tracheophyta</taxon>
        <taxon>Spermatophyta</taxon>
        <taxon>Magnoliopsida</taxon>
        <taxon>Liliopsida</taxon>
        <taxon>Poales</taxon>
        <taxon>Poaceae</taxon>
        <taxon>BOP clade</taxon>
        <taxon>Pooideae</taxon>
        <taxon>Triticodae</taxon>
        <taxon>Triticeae</taxon>
        <taxon>Triticinae</taxon>
        <taxon>Aegilops</taxon>
    </lineage>
</organism>
<keyword evidence="3" id="KW-1185">Reference proteome</keyword>
<dbReference type="Proteomes" id="UP000015105">
    <property type="component" value="Chromosome 4D"/>
</dbReference>
<protein>
    <submittedName>
        <fullName evidence="2">Uncharacterized protein</fullName>
    </submittedName>
</protein>
<name>A0A453HM30_AEGTS</name>